<dbReference type="Proteomes" id="UP001064896">
    <property type="component" value="Chromosome"/>
</dbReference>
<sequence length="168" mass="17848">MQRNPKSATSSSHPLSHRAAHRLKIPVAAVLLINTLPALYAAESSFTGSWYLDLRTPEQIQAKAECGGAGFELVQQGNTVTGTHYFATVNCGRINEGGEVKGTVTGSEAVLYVTSGRNGEVVRGRATLQGGQLRWQTLEEIKEGGPEGDSGLVLGEGVLERAYRPATP</sequence>
<reference evidence="1" key="1">
    <citation type="submission" date="2020-05" db="EMBL/GenBank/DDBJ databases">
        <title>Complete genome sequence of Pseudomonas sp. Sm006.</title>
        <authorList>
            <person name="Takeuchi K."/>
            <person name="Someya N."/>
        </authorList>
    </citation>
    <scope>NUCLEOTIDE SEQUENCE</scope>
    <source>
        <strain evidence="1">Sm006</strain>
    </source>
</reference>
<accession>A0ABM7LHT6</accession>
<name>A0ABM7LHT6_9PSED</name>
<protein>
    <recommendedName>
        <fullName evidence="3">DUF3617 family protein</fullName>
    </recommendedName>
</protein>
<evidence type="ECO:0008006" key="3">
    <source>
        <dbReference type="Google" id="ProtNLM"/>
    </source>
</evidence>
<keyword evidence="2" id="KW-1185">Reference proteome</keyword>
<evidence type="ECO:0000313" key="1">
    <source>
        <dbReference type="EMBL" id="BCD89138.1"/>
    </source>
</evidence>
<evidence type="ECO:0000313" key="2">
    <source>
        <dbReference type="Proteomes" id="UP001064896"/>
    </source>
</evidence>
<gene>
    <name evidence="1" type="ORF">PSm6_55450</name>
</gene>
<organism evidence="1 2">
    <name type="scientific">Pseudomonas solani</name>
    <dbReference type="NCBI Taxonomy" id="2731552"/>
    <lineage>
        <taxon>Bacteria</taxon>
        <taxon>Pseudomonadati</taxon>
        <taxon>Pseudomonadota</taxon>
        <taxon>Gammaproteobacteria</taxon>
        <taxon>Pseudomonadales</taxon>
        <taxon>Pseudomonadaceae</taxon>
        <taxon>Pseudomonas</taxon>
    </lineage>
</organism>
<dbReference type="EMBL" id="AP023081">
    <property type="protein sequence ID" value="BCD89138.1"/>
    <property type="molecule type" value="Genomic_DNA"/>
</dbReference>
<proteinExistence type="predicted"/>